<dbReference type="STRING" id="93625.A0A409XT14"/>
<sequence length="1309" mass="146147">MNSYPPELLAQLAPVMFVAGLDAPPAPPPASPISPTVPVSKPQDAFQVLALRLREALLAQRKVAIWQPEKNKSFQVILVDRDVKFPPRKLVTPEDPQYSTAHSPLSPLTPTSPLHPDGLIAPIWIRKHTSLIPSVFVLFLRIFEYPPYVSRTPLDLPGADREREREAEERRKDSELASDVASRKKITNERGIKLTVVLMASRRMLDDPSLDARLTFIRRQSGLDSRAALFVLSPVSASELNEFVRSLQQALYEPAVEYYTAHSKRVRRKRNRHSQSVSSYPNTAAGLGGLNIARPLRPEGWTVRYEYKMACFAEFRSEDEVALKHYQDAYEMLTIMFGSTAILPPRTKRWAEAKVLADCINIKVINAIAVIVKLYLYNNEHALALSHHNTHIRVFGDFSRGWGIGEETFEFWSWVARQHRVLAELLEQGTRSNLVLPVHKPVIGNSTVSQQIRPSPSVEYDAMRSLGVNPSHALQHPGFYYYVAARCTEMRRERFLAIADAELSQKPIALSPGFTNEKKVEHLAIINELYTKAYELFKKHSPASNQGQGRLTLWIAYRIAQTYYEAGKFDMAVRFFERIAKTYRREKWNSMLRPLLSTWYACAQQLGDVELSIKLLVEMLGHDAADSDDPDSMEEDLITVLKSTVPGSPDEPLVVDLADARPIFDSDVIFWSPEVKVGEQAAFQLTLTAPSSIGISSIPFSRIALHFSEGAPPVIVEHNPSDEQDSVQTVNIGHITLSESNRPAIKADLRWSKGSSIIFMGSLSSEAPTVFKITSVVLTIEENGWIISVSSDPRGGRSNPRLPARWLSSLEPLRLVQSPREDYHSTIVKHRAHHLKIAFHHHAPAYLDEDYPIEVEVTNTDTRDLDVIVNFLLQPTEIDDAVNWMVVDNERSASLVKGINLGVLSPGTSAVKTLHLFNSGAGGDRVVDVSVQTRTKIPQRKEDEDKEDDGENDGPEREEDDESHPNSGNDMMEHLKLLVVPTVKAIQVTNDVVYRRALDPWSGLADLKTFDESFWDTRQGGEALVNIVMTCVGPWGLNVESIELGRLDNSHAKIINSSTDIVDEDTTEFPAEYLAGDEYCASSRISFALDDGGDGKQDIIEGPGRYVVTWCSFRNRHLFIMSHDHRVLQGGDLGPKAVSYFSLPSLRPPSNDLVALLDVPPKATLHVPVSFTVTVRNYHPTRSANIVLQLETDSLDAFVVSGLRNGRVPVLLPGSEEKLVWRMIPIECGYVKIPRIKVIDRRKAVPPSQSSGEPGVPADASTGDIIKVVDLRWDARKGSALHGDSDSAVQNESSTEDRRESPFTILVLP</sequence>
<dbReference type="PANTHER" id="PTHR14374">
    <property type="entry name" value="FOIE GRAS"/>
    <property type="match status" value="1"/>
</dbReference>
<accession>A0A409XT14</accession>
<dbReference type="InterPro" id="IPR012880">
    <property type="entry name" value="Gryzun"/>
</dbReference>
<dbReference type="Pfam" id="PF11817">
    <property type="entry name" value="Foie-gras_1"/>
    <property type="match status" value="1"/>
</dbReference>
<dbReference type="InterPro" id="IPR011990">
    <property type="entry name" value="TPR-like_helical_dom_sf"/>
</dbReference>
<dbReference type="InParanoid" id="A0A409XT14"/>
<protein>
    <recommendedName>
        <fullName evidence="6">Trafficking protein particle complex subunit 11 domain-containing protein</fullName>
    </recommendedName>
</protein>
<proteinExistence type="predicted"/>
<comment type="caution">
    <text evidence="4">The sequence shown here is derived from an EMBL/GenBank/DDBJ whole genome shotgun (WGS) entry which is preliminary data.</text>
</comment>
<reference evidence="4 5" key="1">
    <citation type="journal article" date="2018" name="Evol. Lett.">
        <title>Horizontal gene cluster transfer increased hallucinogenic mushroom diversity.</title>
        <authorList>
            <person name="Reynolds H.T."/>
            <person name="Vijayakumar V."/>
            <person name="Gluck-Thaler E."/>
            <person name="Korotkin H.B."/>
            <person name="Matheny P.B."/>
            <person name="Slot J.C."/>
        </authorList>
    </citation>
    <scope>NUCLEOTIDE SEQUENCE [LARGE SCALE GENOMIC DNA]</scope>
    <source>
        <strain evidence="4 5">2631</strain>
    </source>
</reference>
<feature type="domain" description="Trafficking protein particle complex subunit 11" evidence="3">
    <location>
        <begin position="349"/>
        <end position="621"/>
    </location>
</feature>
<keyword evidence="5" id="KW-1185">Reference proteome</keyword>
<evidence type="ECO:0008006" key="6">
    <source>
        <dbReference type="Google" id="ProtNLM"/>
    </source>
</evidence>
<evidence type="ECO:0000313" key="5">
    <source>
        <dbReference type="Proteomes" id="UP000283269"/>
    </source>
</evidence>
<dbReference type="PANTHER" id="PTHR14374:SF0">
    <property type="entry name" value="TRAFFICKING PROTEIN PARTICLE COMPLEX SUBUNIT 11"/>
    <property type="match status" value="1"/>
</dbReference>
<dbReference type="Proteomes" id="UP000283269">
    <property type="component" value="Unassembled WGS sequence"/>
</dbReference>
<organism evidence="4 5">
    <name type="scientific">Psilocybe cyanescens</name>
    <dbReference type="NCBI Taxonomy" id="93625"/>
    <lineage>
        <taxon>Eukaryota</taxon>
        <taxon>Fungi</taxon>
        <taxon>Dikarya</taxon>
        <taxon>Basidiomycota</taxon>
        <taxon>Agaricomycotina</taxon>
        <taxon>Agaricomycetes</taxon>
        <taxon>Agaricomycetidae</taxon>
        <taxon>Agaricales</taxon>
        <taxon>Agaricineae</taxon>
        <taxon>Strophariaceae</taxon>
        <taxon>Psilocybe</taxon>
    </lineage>
</organism>
<gene>
    <name evidence="4" type="ORF">CVT25_013553</name>
</gene>
<dbReference type="InterPro" id="IPR021773">
    <property type="entry name" value="TPC11"/>
</dbReference>
<feature type="region of interest" description="Disordered" evidence="1">
    <location>
        <begin position="154"/>
        <end position="179"/>
    </location>
</feature>
<dbReference type="Pfam" id="PF07919">
    <property type="entry name" value="Gryzun"/>
    <property type="match status" value="1"/>
</dbReference>
<feature type="compositionally biased region" description="Acidic residues" evidence="1">
    <location>
        <begin position="944"/>
        <end position="962"/>
    </location>
</feature>
<feature type="region of interest" description="Disordered" evidence="1">
    <location>
        <begin position="928"/>
        <end position="970"/>
    </location>
</feature>
<dbReference type="OrthoDB" id="6278596at2759"/>
<name>A0A409XT14_PSICY</name>
<evidence type="ECO:0000259" key="3">
    <source>
        <dbReference type="Pfam" id="PF11817"/>
    </source>
</evidence>
<evidence type="ECO:0000259" key="2">
    <source>
        <dbReference type="Pfam" id="PF07919"/>
    </source>
</evidence>
<evidence type="ECO:0000256" key="1">
    <source>
        <dbReference type="SAM" id="MobiDB-lite"/>
    </source>
</evidence>
<feature type="compositionally biased region" description="Basic and acidic residues" evidence="1">
    <location>
        <begin position="158"/>
        <end position="175"/>
    </location>
</feature>
<dbReference type="SUPFAM" id="SSF48452">
    <property type="entry name" value="TPR-like"/>
    <property type="match status" value="1"/>
</dbReference>
<feature type="region of interest" description="Disordered" evidence="1">
    <location>
        <begin position="1279"/>
        <end position="1309"/>
    </location>
</feature>
<feature type="domain" description="Gryzun putative trafficking through Golgi" evidence="2">
    <location>
        <begin position="665"/>
        <end position="916"/>
    </location>
</feature>
<evidence type="ECO:0000313" key="4">
    <source>
        <dbReference type="EMBL" id="PPQ93844.1"/>
    </source>
</evidence>
<dbReference type="EMBL" id="NHYD01000598">
    <property type="protein sequence ID" value="PPQ93844.1"/>
    <property type="molecule type" value="Genomic_DNA"/>
</dbReference>